<evidence type="ECO:0000259" key="1">
    <source>
        <dbReference type="SMART" id="SM00960"/>
    </source>
</evidence>
<dbReference type="EMBL" id="FMHT01000003">
    <property type="protein sequence ID" value="SCL29398.1"/>
    <property type="molecule type" value="Genomic_DNA"/>
</dbReference>
<name>A0A1C6SJ21_9ACTN</name>
<reference evidence="2 3" key="1">
    <citation type="submission" date="2016-06" db="EMBL/GenBank/DDBJ databases">
        <authorList>
            <person name="Kjaerup R.B."/>
            <person name="Dalgaard T.S."/>
            <person name="Juul-Madsen H.R."/>
        </authorList>
    </citation>
    <scope>NUCLEOTIDE SEQUENCE [LARGE SCALE GENOMIC DNA]</scope>
    <source>
        <strain evidence="2 3">DSM 43818</strain>
    </source>
</reference>
<proteinExistence type="predicted"/>
<dbReference type="Gene3D" id="3.30.450.30">
    <property type="entry name" value="Dynein light chain 2a, cytoplasmic"/>
    <property type="match status" value="1"/>
</dbReference>
<feature type="domain" description="Roadblock/LAMTOR2" evidence="1">
    <location>
        <begin position="10"/>
        <end position="100"/>
    </location>
</feature>
<dbReference type="OrthoDB" id="5187023at2"/>
<evidence type="ECO:0000313" key="2">
    <source>
        <dbReference type="EMBL" id="SCL29398.1"/>
    </source>
</evidence>
<protein>
    <submittedName>
        <fullName evidence="2">Predicted regulator of Ras-like GTPase activity, Roadblock/LC7/MglB family</fullName>
    </submittedName>
</protein>
<dbReference type="Proteomes" id="UP000199699">
    <property type="component" value="Unassembled WGS sequence"/>
</dbReference>
<dbReference type="SUPFAM" id="SSF103196">
    <property type="entry name" value="Roadblock/LC7 domain"/>
    <property type="match status" value="1"/>
</dbReference>
<keyword evidence="3" id="KW-1185">Reference proteome</keyword>
<gene>
    <name evidence="2" type="ORF">GA0070616_3877</name>
</gene>
<accession>A0A1C6SJ21</accession>
<dbReference type="STRING" id="145857.GA0070616_3877"/>
<dbReference type="InterPro" id="IPR004942">
    <property type="entry name" value="Roadblock/LAMTOR2_dom"/>
</dbReference>
<dbReference type="RefSeq" id="WP_091084602.1">
    <property type="nucleotide sequence ID" value="NZ_FMHT01000003.1"/>
</dbReference>
<sequence length="140" mass="14311">MTTAVNTDLAWLLNDLVNRVREVEKAIVLSNDGLLLAASTSMSRDDAEHLAALASGVQSLARGASSRFGGGPVQQTIIEMESAYLFVTAAGSGASLSVLATDQADIGLIAYEMAMLVNRAGRHLSAPARAGGAAEPGSPA</sequence>
<dbReference type="PANTHER" id="PTHR36222">
    <property type="entry name" value="SERINE PROTEASE INHIBITOR RV3364C"/>
    <property type="match status" value="1"/>
</dbReference>
<dbReference type="AlphaFoldDB" id="A0A1C6SJ21"/>
<organism evidence="2 3">
    <name type="scientific">Micromonospora nigra</name>
    <dbReference type="NCBI Taxonomy" id="145857"/>
    <lineage>
        <taxon>Bacteria</taxon>
        <taxon>Bacillati</taxon>
        <taxon>Actinomycetota</taxon>
        <taxon>Actinomycetes</taxon>
        <taxon>Micromonosporales</taxon>
        <taxon>Micromonosporaceae</taxon>
        <taxon>Micromonospora</taxon>
    </lineage>
</organism>
<dbReference type="Pfam" id="PF03259">
    <property type="entry name" value="Robl_LC7"/>
    <property type="match status" value="1"/>
</dbReference>
<dbReference type="InterPro" id="IPR053141">
    <property type="entry name" value="Mycobact_SerProt_Inhib_Rv3364c"/>
</dbReference>
<evidence type="ECO:0000313" key="3">
    <source>
        <dbReference type="Proteomes" id="UP000199699"/>
    </source>
</evidence>
<dbReference type="SMART" id="SM00960">
    <property type="entry name" value="Robl_LC7"/>
    <property type="match status" value="1"/>
</dbReference>
<dbReference type="PANTHER" id="PTHR36222:SF1">
    <property type="entry name" value="SERINE PROTEASE INHIBITOR RV3364C"/>
    <property type="match status" value="1"/>
</dbReference>